<keyword evidence="1" id="KW-0472">Membrane</keyword>
<dbReference type="Pfam" id="PF14093">
    <property type="entry name" value="DUF4271"/>
    <property type="match status" value="1"/>
</dbReference>
<protein>
    <recommendedName>
        <fullName evidence="4">DUF4271 domain-containing protein</fullName>
    </recommendedName>
</protein>
<feature type="transmembrane region" description="Helical" evidence="1">
    <location>
        <begin position="302"/>
        <end position="323"/>
    </location>
</feature>
<feature type="transmembrane region" description="Helical" evidence="1">
    <location>
        <begin position="173"/>
        <end position="195"/>
    </location>
</feature>
<sequence length="328" mass="37710">MKTKNRLSQIRKKVEYLLLLFIAVFSSMVVNAQVLPDVNMLDSTALAQQDSILHVRAKKDSLARIYVFVDPNRPNQQLDSLRQKLVVTGNDFVSWMEFANSLIKDKHMPTMTPSQKTDRPLWIIGVLILLFSGIGVVRLFFYSTFHNIINGFFNDRVLGQISKEDNVMTSWPYIFLYVIFSFSLGLFILIFQVAYNPMGEVSFANFLKISALVGVLFVAKIVLIRIIAVVFEVERLVREYIAVLYLVYFNSMLILMPLLLFVTFFPASYFKIILIFFLIVVSILFLYRFLRTAIGLVGNLKFSIFYLILYLCSLEIAPILILVKALNS</sequence>
<keyword evidence="1" id="KW-0812">Transmembrane</keyword>
<gene>
    <name evidence="2" type="ORF">SAMN05660841_02076</name>
</gene>
<proteinExistence type="predicted"/>
<dbReference type="EMBL" id="FUZF01000008">
    <property type="protein sequence ID" value="SKB73729.1"/>
    <property type="molecule type" value="Genomic_DNA"/>
</dbReference>
<reference evidence="3" key="1">
    <citation type="submission" date="2017-02" db="EMBL/GenBank/DDBJ databases">
        <authorList>
            <person name="Varghese N."/>
            <person name="Submissions S."/>
        </authorList>
    </citation>
    <scope>NUCLEOTIDE SEQUENCE [LARGE SCALE GENOMIC DNA]</scope>
    <source>
        <strain evidence="3">DSM 24091</strain>
    </source>
</reference>
<keyword evidence="1" id="KW-1133">Transmembrane helix</keyword>
<dbReference type="Proteomes" id="UP000190150">
    <property type="component" value="Unassembled WGS sequence"/>
</dbReference>
<dbReference type="InterPro" id="IPR025367">
    <property type="entry name" value="DUF4271"/>
</dbReference>
<evidence type="ECO:0008006" key="4">
    <source>
        <dbReference type="Google" id="ProtNLM"/>
    </source>
</evidence>
<organism evidence="2 3">
    <name type="scientific">Sphingobacterium nematocida</name>
    <dbReference type="NCBI Taxonomy" id="1513896"/>
    <lineage>
        <taxon>Bacteria</taxon>
        <taxon>Pseudomonadati</taxon>
        <taxon>Bacteroidota</taxon>
        <taxon>Sphingobacteriia</taxon>
        <taxon>Sphingobacteriales</taxon>
        <taxon>Sphingobacteriaceae</taxon>
        <taxon>Sphingobacterium</taxon>
    </lineage>
</organism>
<feature type="transmembrane region" description="Helical" evidence="1">
    <location>
        <begin position="243"/>
        <end position="266"/>
    </location>
</feature>
<keyword evidence="3" id="KW-1185">Reference proteome</keyword>
<dbReference type="RefSeq" id="WP_176141042.1">
    <property type="nucleotide sequence ID" value="NZ_FUZF01000008.1"/>
</dbReference>
<accession>A0A1T5DPS9</accession>
<dbReference type="AlphaFoldDB" id="A0A1T5DPS9"/>
<feature type="transmembrane region" description="Helical" evidence="1">
    <location>
        <begin position="272"/>
        <end position="290"/>
    </location>
</feature>
<evidence type="ECO:0000313" key="3">
    <source>
        <dbReference type="Proteomes" id="UP000190150"/>
    </source>
</evidence>
<evidence type="ECO:0000256" key="1">
    <source>
        <dbReference type="SAM" id="Phobius"/>
    </source>
</evidence>
<dbReference type="STRING" id="1513896.SAMN05660841_02076"/>
<name>A0A1T5DPS9_9SPHI</name>
<evidence type="ECO:0000313" key="2">
    <source>
        <dbReference type="EMBL" id="SKB73729.1"/>
    </source>
</evidence>
<feature type="transmembrane region" description="Helical" evidence="1">
    <location>
        <begin position="207"/>
        <end position="231"/>
    </location>
</feature>
<feature type="transmembrane region" description="Helical" evidence="1">
    <location>
        <begin position="121"/>
        <end position="141"/>
    </location>
</feature>